<dbReference type="CDD" id="cd03496">
    <property type="entry name" value="SQR_TypeC_CybS"/>
    <property type="match status" value="1"/>
</dbReference>
<keyword evidence="7" id="KW-1133">Transmembrane helix</keyword>
<evidence type="ECO:0000256" key="2">
    <source>
        <dbReference type="ARBA" id="ARBA00007294"/>
    </source>
</evidence>
<dbReference type="GO" id="GO:0006121">
    <property type="term" value="P:mitochondrial electron transport, succinate to ubiquinone"/>
    <property type="evidence" value="ECO:0007669"/>
    <property type="project" value="TreeGrafter"/>
</dbReference>
<evidence type="ECO:0000256" key="4">
    <source>
        <dbReference type="ARBA" id="ARBA00022692"/>
    </source>
</evidence>
<protein>
    <recommendedName>
        <fullName evidence="12">Succinate dehydrogenase [ubiquinone] cytochrome b small subunit</fullName>
    </recommendedName>
</protein>
<gene>
    <name evidence="13" type="ORF">BD289DRAFT_485458</name>
</gene>
<keyword evidence="5 12" id="KW-0999">Mitochondrion inner membrane</keyword>
<evidence type="ECO:0000313" key="13">
    <source>
        <dbReference type="EMBL" id="PSR79670.1"/>
    </source>
</evidence>
<keyword evidence="14" id="KW-1185">Reference proteome</keyword>
<reference evidence="13 14" key="1">
    <citation type="journal article" date="2018" name="Mycol. Prog.">
        <title>Coniella lustricola, a new species from submerged detritus.</title>
        <authorList>
            <person name="Raudabaugh D.B."/>
            <person name="Iturriaga T."/>
            <person name="Carver A."/>
            <person name="Mondo S."/>
            <person name="Pangilinan J."/>
            <person name="Lipzen A."/>
            <person name="He G."/>
            <person name="Amirebrahimi M."/>
            <person name="Grigoriev I.V."/>
            <person name="Miller A.N."/>
        </authorList>
    </citation>
    <scope>NUCLEOTIDE SEQUENCE [LARGE SCALE GENOMIC DNA]</scope>
    <source>
        <strain evidence="13 14">B22-T-1</strain>
    </source>
</reference>
<comment type="subcellular location">
    <subcellularLocation>
        <location evidence="1 12">Mitochondrion inner membrane</location>
        <topology evidence="1 12">Multi-pass membrane protein</topology>
    </subcellularLocation>
</comment>
<dbReference type="GO" id="GO:0020037">
    <property type="term" value="F:heme binding"/>
    <property type="evidence" value="ECO:0007669"/>
    <property type="project" value="TreeGrafter"/>
</dbReference>
<evidence type="ECO:0000256" key="1">
    <source>
        <dbReference type="ARBA" id="ARBA00004448"/>
    </source>
</evidence>
<dbReference type="EMBL" id="KZ678560">
    <property type="protein sequence ID" value="PSR79670.1"/>
    <property type="molecule type" value="Genomic_DNA"/>
</dbReference>
<evidence type="ECO:0000256" key="11">
    <source>
        <dbReference type="PIRSR" id="PIRSR607992-2"/>
    </source>
</evidence>
<organism evidence="13 14">
    <name type="scientific">Coniella lustricola</name>
    <dbReference type="NCBI Taxonomy" id="2025994"/>
    <lineage>
        <taxon>Eukaryota</taxon>
        <taxon>Fungi</taxon>
        <taxon>Dikarya</taxon>
        <taxon>Ascomycota</taxon>
        <taxon>Pezizomycotina</taxon>
        <taxon>Sordariomycetes</taxon>
        <taxon>Sordariomycetidae</taxon>
        <taxon>Diaporthales</taxon>
        <taxon>Schizoparmaceae</taxon>
        <taxon>Coniella</taxon>
    </lineage>
</organism>
<dbReference type="Gene3D" id="1.20.1300.10">
    <property type="entry name" value="Fumarate reductase/succinate dehydrogenase, transmembrane subunit"/>
    <property type="match status" value="1"/>
</dbReference>
<evidence type="ECO:0000256" key="6">
    <source>
        <dbReference type="ARBA" id="ARBA00022946"/>
    </source>
</evidence>
<evidence type="ECO:0000256" key="3">
    <source>
        <dbReference type="ARBA" id="ARBA00022448"/>
    </source>
</evidence>
<evidence type="ECO:0000313" key="14">
    <source>
        <dbReference type="Proteomes" id="UP000241462"/>
    </source>
</evidence>
<keyword evidence="9 12" id="KW-0472">Membrane</keyword>
<dbReference type="FunCoup" id="A0A2T2ZYL6">
    <property type="interactions" value="225"/>
</dbReference>
<dbReference type="PANTHER" id="PTHR13337">
    <property type="entry name" value="SUCCINATE DEHYDROGENASE"/>
    <property type="match status" value="1"/>
</dbReference>
<name>A0A2T2ZYL6_9PEZI</name>
<dbReference type="Pfam" id="PF05328">
    <property type="entry name" value="CybS"/>
    <property type="match status" value="1"/>
</dbReference>
<keyword evidence="11" id="KW-0408">Iron</keyword>
<evidence type="ECO:0000256" key="10">
    <source>
        <dbReference type="PIRSR" id="PIRSR607992-1"/>
    </source>
</evidence>
<comment type="similarity">
    <text evidence="2 12">Belongs to the CybS family.</text>
</comment>
<evidence type="ECO:0000256" key="8">
    <source>
        <dbReference type="ARBA" id="ARBA00023128"/>
    </source>
</evidence>
<keyword evidence="11" id="KW-0479">Metal-binding</keyword>
<dbReference type="PANTHER" id="PTHR13337:SF2">
    <property type="entry name" value="SUCCINATE DEHYDROGENASE [UBIQUINONE] CYTOCHROME B SMALL SUBUNIT, MITOCHONDRIAL"/>
    <property type="match status" value="1"/>
</dbReference>
<keyword evidence="4" id="KW-0812">Transmembrane</keyword>
<evidence type="ECO:0000256" key="12">
    <source>
        <dbReference type="RuleBase" id="RU364031"/>
    </source>
</evidence>
<evidence type="ECO:0000256" key="9">
    <source>
        <dbReference type="ARBA" id="ARBA00023136"/>
    </source>
</evidence>
<dbReference type="InParanoid" id="A0A2T2ZYL6"/>
<feature type="binding site" evidence="10">
    <location>
        <position position="140"/>
    </location>
    <ligand>
        <name>a ubiquinone</name>
        <dbReference type="ChEBI" id="CHEBI:16389"/>
        <note>ligand shared with IP/SDHB</note>
    </ligand>
</feature>
<dbReference type="Proteomes" id="UP000241462">
    <property type="component" value="Unassembled WGS sequence"/>
</dbReference>
<sequence length="188" mass="20082">MASAIRSSLLRQTAAFAAAPATRAGPSLLSSAARTQLLRPAFKPSITQITAFHVSSRRNLLPPGPQVIKGGVNDPAPVPEPSPSHGHYHWTFERGLAAALVPLTMAPIASGGLNPVLDAFLVGTLLVHTHLGVQAIIIDYVPTWGYPKLRKFCMWALNAATLLTGIGLYEFETTDVGLTEAVKRIWQA</sequence>
<dbReference type="OrthoDB" id="18577at2759"/>
<feature type="binding site" description="axial binding residue" evidence="11">
    <location>
        <position position="128"/>
    </location>
    <ligand>
        <name>heme b</name>
        <dbReference type="ChEBI" id="CHEBI:60344"/>
        <note>ligand shared with SDHC</note>
    </ligand>
    <ligandPart>
        <name>Fe</name>
        <dbReference type="ChEBI" id="CHEBI:18248"/>
    </ligandPart>
</feature>
<accession>A0A2T2ZYL6</accession>
<dbReference type="GO" id="GO:0006099">
    <property type="term" value="P:tricarboxylic acid cycle"/>
    <property type="evidence" value="ECO:0007669"/>
    <property type="project" value="TreeGrafter"/>
</dbReference>
<proteinExistence type="inferred from homology"/>
<keyword evidence="3" id="KW-0813">Transport</keyword>
<dbReference type="STRING" id="2025994.A0A2T2ZYL6"/>
<keyword evidence="6 12" id="KW-0809">Transit peptide</keyword>
<dbReference type="InterPro" id="IPR007992">
    <property type="entry name" value="CybS"/>
</dbReference>
<dbReference type="AlphaFoldDB" id="A0A2T2ZYL6"/>
<dbReference type="GO" id="GO:0005743">
    <property type="term" value="C:mitochondrial inner membrane"/>
    <property type="evidence" value="ECO:0007669"/>
    <property type="project" value="UniProtKB-SubCell"/>
</dbReference>
<dbReference type="InterPro" id="IPR034804">
    <property type="entry name" value="SQR/QFR_C/D"/>
</dbReference>
<dbReference type="GO" id="GO:0048039">
    <property type="term" value="F:ubiquinone binding"/>
    <property type="evidence" value="ECO:0007669"/>
    <property type="project" value="TreeGrafter"/>
</dbReference>
<dbReference type="GO" id="GO:0046872">
    <property type="term" value="F:metal ion binding"/>
    <property type="evidence" value="ECO:0007669"/>
    <property type="project" value="UniProtKB-KW"/>
</dbReference>
<evidence type="ECO:0000256" key="7">
    <source>
        <dbReference type="ARBA" id="ARBA00022989"/>
    </source>
</evidence>
<evidence type="ECO:0000256" key="5">
    <source>
        <dbReference type="ARBA" id="ARBA00022792"/>
    </source>
</evidence>
<dbReference type="SUPFAM" id="SSF81343">
    <property type="entry name" value="Fumarate reductase respiratory complex transmembrane subunits"/>
    <property type="match status" value="1"/>
</dbReference>
<keyword evidence="8 12" id="KW-0496">Mitochondrion</keyword>